<dbReference type="EMBL" id="JAKUDN010000002">
    <property type="protein sequence ID" value="MCP8352412.1"/>
    <property type="molecule type" value="Genomic_DNA"/>
</dbReference>
<dbReference type="CDD" id="cd03217">
    <property type="entry name" value="ABC_FeS_Assembly"/>
    <property type="match status" value="1"/>
</dbReference>
<evidence type="ECO:0000313" key="5">
    <source>
        <dbReference type="EMBL" id="MCP8352412.1"/>
    </source>
</evidence>
<dbReference type="NCBIfam" id="TIGR01978">
    <property type="entry name" value="sufC"/>
    <property type="match status" value="1"/>
</dbReference>
<evidence type="ECO:0000259" key="4">
    <source>
        <dbReference type="PROSITE" id="PS50893"/>
    </source>
</evidence>
<evidence type="ECO:0000256" key="3">
    <source>
        <dbReference type="ARBA" id="ARBA00022840"/>
    </source>
</evidence>
<dbReference type="InterPro" id="IPR027417">
    <property type="entry name" value="P-loop_NTPase"/>
</dbReference>
<proteinExistence type="inferred from homology"/>
<evidence type="ECO:0000313" key="6">
    <source>
        <dbReference type="Proteomes" id="UP001320768"/>
    </source>
</evidence>
<keyword evidence="6" id="KW-1185">Reference proteome</keyword>
<sequence length="247" mass="27389">MIDIKNLCVSASDKKILQNFSLSIPLGHVTAIMGPNGSGKSTLANALAGHQDYQVSGVVDFKGSDLLALEAYERAEKGLFVAFQNPVAIPGVNNLFFMKTILNAKRKREGLEPLDASDFMALVEEKAALVGLDAKFWERSLNDDFSGGERKRNDILQMLLLEPDFMVLDETDSGLDIDSMQLVANAINSLKSEQRSIVLITHYQRLLRYVQPDSIHVLMNGAIVKSSDKSLVEKLESEGYQWLQEIE</sequence>
<dbReference type="InterPro" id="IPR017871">
    <property type="entry name" value="ABC_transporter-like_CS"/>
</dbReference>
<dbReference type="SUPFAM" id="SSF52540">
    <property type="entry name" value="P-loop containing nucleoside triphosphate hydrolases"/>
    <property type="match status" value="1"/>
</dbReference>
<dbReference type="InterPro" id="IPR010230">
    <property type="entry name" value="FeS-cluster_ATPase_SufC"/>
</dbReference>
<keyword evidence="3" id="KW-0067">ATP-binding</keyword>
<dbReference type="SMART" id="SM00382">
    <property type="entry name" value="AAA"/>
    <property type="match status" value="1"/>
</dbReference>
<evidence type="ECO:0000256" key="2">
    <source>
        <dbReference type="ARBA" id="ARBA00022741"/>
    </source>
</evidence>
<feature type="domain" description="ABC transporter" evidence="4">
    <location>
        <begin position="2"/>
        <end position="245"/>
    </location>
</feature>
<keyword evidence="2" id="KW-0547">Nucleotide-binding</keyword>
<dbReference type="PANTHER" id="PTHR43204:SF1">
    <property type="entry name" value="ABC TRANSPORTER I FAMILY MEMBER 6, CHLOROPLASTIC"/>
    <property type="match status" value="1"/>
</dbReference>
<dbReference type="RefSeq" id="WP_258569517.1">
    <property type="nucleotide sequence ID" value="NZ_JAKUDN010000002.1"/>
</dbReference>
<dbReference type="Gene3D" id="3.40.50.300">
    <property type="entry name" value="P-loop containing nucleotide triphosphate hydrolases"/>
    <property type="match status" value="1"/>
</dbReference>
<evidence type="ECO:0000256" key="1">
    <source>
        <dbReference type="ARBA" id="ARBA00006216"/>
    </source>
</evidence>
<dbReference type="PROSITE" id="PS50893">
    <property type="entry name" value="ABC_TRANSPORTER_2"/>
    <property type="match status" value="1"/>
</dbReference>
<dbReference type="PROSITE" id="PS00211">
    <property type="entry name" value="ABC_TRANSPORTER_1"/>
    <property type="match status" value="1"/>
</dbReference>
<protein>
    <submittedName>
        <fullName evidence="5">Fe-S cluster assembly ATPase SufC</fullName>
    </submittedName>
</protein>
<comment type="caution">
    <text evidence="5">The sequence shown here is derived from an EMBL/GenBank/DDBJ whole genome shotgun (WGS) entry which is preliminary data.</text>
</comment>
<accession>A0ABT1L5I6</accession>
<gene>
    <name evidence="5" type="primary">sufC</name>
    <name evidence="5" type="ORF">MKS91_03795</name>
</gene>
<dbReference type="Pfam" id="PF00005">
    <property type="entry name" value="ABC_tran"/>
    <property type="match status" value="1"/>
</dbReference>
<reference evidence="5 6" key="1">
    <citation type="journal article" date="2022" name="Nat. Microbiol.">
        <title>The microbiome of a bacterivorous marine choanoflagellate contains a resource-demanding obligate bacterial associate.</title>
        <authorList>
            <person name="Needham D.M."/>
            <person name="Poirier C."/>
            <person name="Bachy C."/>
            <person name="George E.E."/>
            <person name="Wilken S."/>
            <person name="Yung C.C.M."/>
            <person name="Limardo A.J."/>
            <person name="Morando M."/>
            <person name="Sudek L."/>
            <person name="Malmstrom R.R."/>
            <person name="Keeling P.J."/>
            <person name="Santoro A.E."/>
            <person name="Worden A.Z."/>
        </authorList>
    </citation>
    <scope>NUCLEOTIDE SEQUENCE [LARGE SCALE GENOMIC DNA]</scope>
    <source>
        <strain evidence="5 6">Comchoano-2</strain>
    </source>
</reference>
<organism evidence="5 6">
    <name type="scientific">Candidatus Synchoanobacter obligatus</name>
    <dbReference type="NCBI Taxonomy" id="2919597"/>
    <lineage>
        <taxon>Bacteria</taxon>
        <taxon>Pseudomonadati</taxon>
        <taxon>Pseudomonadota</taxon>
        <taxon>Gammaproteobacteria</taxon>
        <taxon>Candidatus Comchoanobacterales</taxon>
        <taxon>Candidatus Comchoanobacteraceae</taxon>
        <taxon>Candidatus Synchoanobacter</taxon>
    </lineage>
</organism>
<name>A0ABT1L5I6_9GAMM</name>
<comment type="similarity">
    <text evidence="1">Belongs to the ABC transporter superfamily. Ycf16 family.</text>
</comment>
<dbReference type="InterPro" id="IPR003593">
    <property type="entry name" value="AAA+_ATPase"/>
</dbReference>
<dbReference type="PANTHER" id="PTHR43204">
    <property type="entry name" value="ABC TRANSPORTER I FAMILY MEMBER 6, CHLOROPLASTIC"/>
    <property type="match status" value="1"/>
</dbReference>
<dbReference type="InterPro" id="IPR003439">
    <property type="entry name" value="ABC_transporter-like_ATP-bd"/>
</dbReference>
<dbReference type="Proteomes" id="UP001320768">
    <property type="component" value="Unassembled WGS sequence"/>
</dbReference>